<reference evidence="1 2" key="1">
    <citation type="submission" date="2021-05" db="EMBL/GenBank/DDBJ databases">
        <title>Culturable bacteria isolated from Daya Bay.</title>
        <authorList>
            <person name="Zheng W."/>
            <person name="Yu S."/>
            <person name="Huang Y."/>
        </authorList>
    </citation>
    <scope>NUCLEOTIDE SEQUENCE [LARGE SCALE GENOMIC DNA]</scope>
    <source>
        <strain evidence="1 2">DP4N28-5</strain>
    </source>
</reference>
<dbReference type="Proteomes" id="UP000756530">
    <property type="component" value="Unassembled WGS sequence"/>
</dbReference>
<evidence type="ECO:0000313" key="1">
    <source>
        <dbReference type="EMBL" id="MBV7380594.1"/>
    </source>
</evidence>
<name>A0ABS6T617_9RHOB</name>
<protein>
    <submittedName>
        <fullName evidence="1">Uncharacterized protein</fullName>
    </submittedName>
</protein>
<sequence>MGHGASFNVIAIDDTPASDELVQEHLLAASGVARLRNVMLVWRPVLAVLHALDQKLVCEGQTVGVVTQSAEGVSLQSFDLRPAHGKSTRVVAPERRRTGRSVSGPLGFSSLVRTARYLALGEDGLSARTAHRARARSVGNFALGLPVSPEVLRQQNGDWDLVDLSDEVWPTALTLDETLPDFSECDAVLLETVAEGAAAEALHRAVAQVSKSPLIRLTPYAVARGALVAARRLGSGDPVYFDFLPRISTIVFSGNSASNFDLIDAKETLEAGRLYRSPVPAELAIPGGQNQISVYLRKDAAPWPRKAKLELDKPLRSNTPVSLWVEQKPAAGRARILMEARDLGRSFTIDWDEATEEKRSWEDIIDSQHGTVSVPSRLVLPCGLDAWHDSERADGLFTLLDKETDRRNPDWDTLAAKLSQRPFGKYCISSDGDLPDEIDPEYVEHLDRLTERAIDVTQRRLRGEVGPGTEDNAALKFLTWQFRRCPEPVAGWLIDCIEADDRTHPFVHYAASWVLVFQGLGRIIKDEKIEQKAIETLLSTKIEDWVWNRQSAGMAFLLSRSDTAPFLLNRYDVERLGRRAIADFKRNLHGEYTMFNYAPFLMAGLLRWRRKEPAALVAGTDPLADEFLKIILRVEDDMTGRDRSSPNFARRRSKFLPILKDLKAEVQGNGSNPDLLLDIYSVSSSK</sequence>
<evidence type="ECO:0000313" key="2">
    <source>
        <dbReference type="Proteomes" id="UP000756530"/>
    </source>
</evidence>
<dbReference type="RefSeq" id="WP_218393793.1">
    <property type="nucleotide sequence ID" value="NZ_JAHUZE010000004.1"/>
</dbReference>
<organism evidence="1 2">
    <name type="scientific">Maritimibacter dapengensis</name>
    <dbReference type="NCBI Taxonomy" id="2836868"/>
    <lineage>
        <taxon>Bacteria</taxon>
        <taxon>Pseudomonadati</taxon>
        <taxon>Pseudomonadota</taxon>
        <taxon>Alphaproteobacteria</taxon>
        <taxon>Rhodobacterales</taxon>
        <taxon>Roseobacteraceae</taxon>
        <taxon>Maritimibacter</taxon>
    </lineage>
</organism>
<accession>A0ABS6T617</accession>
<proteinExistence type="predicted"/>
<dbReference type="EMBL" id="JAHUZE010000004">
    <property type="protein sequence ID" value="MBV7380594.1"/>
    <property type="molecule type" value="Genomic_DNA"/>
</dbReference>
<gene>
    <name evidence="1" type="ORF">KJP28_16840</name>
</gene>
<comment type="caution">
    <text evidence="1">The sequence shown here is derived from an EMBL/GenBank/DDBJ whole genome shotgun (WGS) entry which is preliminary data.</text>
</comment>
<keyword evidence="2" id="KW-1185">Reference proteome</keyword>